<dbReference type="Proteomes" id="UP000282460">
    <property type="component" value="Unassembled WGS sequence"/>
</dbReference>
<evidence type="ECO:0000313" key="1">
    <source>
        <dbReference type="EMBL" id="RLQ84113.1"/>
    </source>
</evidence>
<dbReference type="OrthoDB" id="370326at2"/>
<dbReference type="InterPro" id="IPR008930">
    <property type="entry name" value="Terpenoid_cyclase/PrenylTrfase"/>
</dbReference>
<dbReference type="EMBL" id="RCWJ01000002">
    <property type="protein sequence ID" value="RLQ84113.1"/>
    <property type="molecule type" value="Genomic_DNA"/>
</dbReference>
<dbReference type="RefSeq" id="WP_121659159.1">
    <property type="nucleotide sequence ID" value="NZ_BMEK01000002.1"/>
</dbReference>
<dbReference type="AlphaFoldDB" id="A0A3L7J0W2"/>
<protein>
    <recommendedName>
        <fullName evidence="3">Squalene cyclase</fullName>
    </recommendedName>
</protein>
<sequence>MTVTDWLLDSDPSIRWQVMRDLLHEPAEVVAAERAKVATEGWGAQLLALQTPDGLWDGGVYDPAEQRDPDAPGQPWTATHHTLVLLRELGLDPASAEARTAITLVREQVKWDHAGENYFDGEIEPCVNGMVVALGNYFGENVRSLVDRLLGEQLDDGGWNCEAERGSTRSSFHTTICVLDGLLQHEQTHGPSADVTAARRRAEEYLLERRMLRRLSTGQIADPDFARFSFPTRWFYDVLRGLDYFRRTGDAPDLRLAEAIDLVESKRGPDDRWLLELSHPGRVHFELEKEAGPSRWVTLRALRIRDWIGGSR</sequence>
<gene>
    <name evidence="1" type="ORF">D9V28_07725</name>
</gene>
<proteinExistence type="predicted"/>
<keyword evidence="2" id="KW-1185">Reference proteome</keyword>
<dbReference type="Gene3D" id="1.50.10.20">
    <property type="match status" value="1"/>
</dbReference>
<name>A0A3L7J0W2_9MICO</name>
<reference evidence="1 2" key="1">
    <citation type="submission" date="2018-10" db="EMBL/GenBank/DDBJ databases">
        <authorList>
            <person name="Li J."/>
        </authorList>
    </citation>
    <scope>NUCLEOTIDE SEQUENCE [LARGE SCALE GENOMIC DNA]</scope>
    <source>
        <strain evidence="1 2">ZD1-4</strain>
    </source>
</reference>
<evidence type="ECO:0000313" key="2">
    <source>
        <dbReference type="Proteomes" id="UP000282460"/>
    </source>
</evidence>
<organism evidence="1 2">
    <name type="scientific">Mycetocola zhadangensis</name>
    <dbReference type="NCBI Taxonomy" id="1164595"/>
    <lineage>
        <taxon>Bacteria</taxon>
        <taxon>Bacillati</taxon>
        <taxon>Actinomycetota</taxon>
        <taxon>Actinomycetes</taxon>
        <taxon>Micrococcales</taxon>
        <taxon>Microbacteriaceae</taxon>
        <taxon>Mycetocola</taxon>
    </lineage>
</organism>
<accession>A0A3L7J0W2</accession>
<evidence type="ECO:0008006" key="3">
    <source>
        <dbReference type="Google" id="ProtNLM"/>
    </source>
</evidence>
<comment type="caution">
    <text evidence="1">The sequence shown here is derived from an EMBL/GenBank/DDBJ whole genome shotgun (WGS) entry which is preliminary data.</text>
</comment>
<dbReference type="SUPFAM" id="SSF48239">
    <property type="entry name" value="Terpenoid cyclases/Protein prenyltransferases"/>
    <property type="match status" value="1"/>
</dbReference>